<comment type="function">
    <text evidence="7">Involved in protein export. Acts as a chaperone by maintaining the newly synthesized protein in an open conformation. Functions as a peptidyl-prolyl cis-trans isomerase.</text>
</comment>
<dbReference type="AlphaFoldDB" id="A0A6G1DNJ2"/>
<dbReference type="Proteomes" id="UP000479710">
    <property type="component" value="Unassembled WGS sequence"/>
</dbReference>
<evidence type="ECO:0000256" key="3">
    <source>
        <dbReference type="ARBA" id="ARBA00013194"/>
    </source>
</evidence>
<evidence type="ECO:0000259" key="8">
    <source>
        <dbReference type="Pfam" id="PF05697"/>
    </source>
</evidence>
<proteinExistence type="inferred from homology"/>
<evidence type="ECO:0000256" key="2">
    <source>
        <dbReference type="ARBA" id="ARBA00005464"/>
    </source>
</evidence>
<keyword evidence="6" id="KW-0413">Isomerase</keyword>
<dbReference type="Pfam" id="PF05697">
    <property type="entry name" value="Trigger_N"/>
    <property type="match status" value="1"/>
</dbReference>
<organism evidence="9 10">
    <name type="scientific">Oryza meyeriana var. granulata</name>
    <dbReference type="NCBI Taxonomy" id="110450"/>
    <lineage>
        <taxon>Eukaryota</taxon>
        <taxon>Viridiplantae</taxon>
        <taxon>Streptophyta</taxon>
        <taxon>Embryophyta</taxon>
        <taxon>Tracheophyta</taxon>
        <taxon>Spermatophyta</taxon>
        <taxon>Magnoliopsida</taxon>
        <taxon>Liliopsida</taxon>
        <taxon>Poales</taxon>
        <taxon>Poaceae</taxon>
        <taxon>BOP clade</taxon>
        <taxon>Oryzoideae</taxon>
        <taxon>Oryzeae</taxon>
        <taxon>Oryzinae</taxon>
        <taxon>Oryza</taxon>
        <taxon>Oryza meyeriana</taxon>
    </lineage>
</organism>
<keyword evidence="5" id="KW-0143">Chaperone</keyword>
<comment type="catalytic activity">
    <reaction evidence="1">
        <text>[protein]-peptidylproline (omega=180) = [protein]-peptidylproline (omega=0)</text>
        <dbReference type="Rhea" id="RHEA:16237"/>
        <dbReference type="Rhea" id="RHEA-COMP:10747"/>
        <dbReference type="Rhea" id="RHEA-COMP:10748"/>
        <dbReference type="ChEBI" id="CHEBI:83833"/>
        <dbReference type="ChEBI" id="CHEBI:83834"/>
        <dbReference type="EC" id="5.2.1.8"/>
    </reaction>
</comment>
<dbReference type="InterPro" id="IPR008881">
    <property type="entry name" value="Trigger_fac_ribosome-bd_bac"/>
</dbReference>
<evidence type="ECO:0000256" key="6">
    <source>
        <dbReference type="ARBA" id="ARBA00023235"/>
    </source>
</evidence>
<dbReference type="GO" id="GO:0015031">
    <property type="term" value="P:protein transport"/>
    <property type="evidence" value="ECO:0007669"/>
    <property type="project" value="InterPro"/>
</dbReference>
<dbReference type="GO" id="GO:0044183">
    <property type="term" value="F:protein folding chaperone"/>
    <property type="evidence" value="ECO:0007669"/>
    <property type="project" value="TreeGrafter"/>
</dbReference>
<dbReference type="GO" id="GO:0043335">
    <property type="term" value="P:protein unfolding"/>
    <property type="evidence" value="ECO:0007669"/>
    <property type="project" value="TreeGrafter"/>
</dbReference>
<gene>
    <name evidence="9" type="ORF">E2562_026485</name>
</gene>
<dbReference type="GO" id="GO:0043022">
    <property type="term" value="F:ribosome binding"/>
    <property type="evidence" value="ECO:0007669"/>
    <property type="project" value="TreeGrafter"/>
</dbReference>
<dbReference type="GO" id="GO:0003755">
    <property type="term" value="F:peptidyl-prolyl cis-trans isomerase activity"/>
    <property type="evidence" value="ECO:0007669"/>
    <property type="project" value="UniProtKB-KW"/>
</dbReference>
<keyword evidence="10" id="KW-1185">Reference proteome</keyword>
<reference evidence="9 10" key="1">
    <citation type="submission" date="2019-11" db="EMBL/GenBank/DDBJ databases">
        <title>Whole genome sequence of Oryza granulata.</title>
        <authorList>
            <person name="Li W."/>
        </authorList>
    </citation>
    <scope>NUCLEOTIDE SEQUENCE [LARGE SCALE GENOMIC DNA]</scope>
    <source>
        <strain evidence="10">cv. Menghai</strain>
        <tissue evidence="9">Leaf</tissue>
    </source>
</reference>
<dbReference type="SUPFAM" id="SSF102735">
    <property type="entry name" value="Trigger factor ribosome-binding domain"/>
    <property type="match status" value="1"/>
</dbReference>
<evidence type="ECO:0000256" key="7">
    <source>
        <dbReference type="ARBA" id="ARBA00024849"/>
    </source>
</evidence>
<evidence type="ECO:0000256" key="5">
    <source>
        <dbReference type="ARBA" id="ARBA00023186"/>
    </source>
</evidence>
<evidence type="ECO:0000313" key="10">
    <source>
        <dbReference type="Proteomes" id="UP000479710"/>
    </source>
</evidence>
<feature type="domain" description="Trigger factor ribosome-binding bacterial" evidence="8">
    <location>
        <begin position="96"/>
        <end position="215"/>
    </location>
</feature>
<dbReference type="PANTHER" id="PTHR30560:SF5">
    <property type="entry name" value="OS09G0515400 PROTEIN"/>
    <property type="match status" value="1"/>
</dbReference>
<sequence length="218" mass="24329">MELSISTASSLAAPATAMGLLAKNAEIINCRFARELRLQHRSSERLLSPACLVMFNKHFSKRINHKACSVLQAVSPLQRTENNTESSVSFKDFLVSVRTEEDGMIKTRVTVAGTMTESIFEKVFLKKLVAAQPLPGFRRMKGGKTRDIPKDIALHIIGPSKVKKETIKNIIGFTIAEYVQKEGFNASKNLKVLQSYEELEAAFEPGKEFCFNATLYLQ</sequence>
<dbReference type="Gene3D" id="3.30.70.1050">
    <property type="entry name" value="Trigger factor ribosome-binding domain"/>
    <property type="match status" value="1"/>
</dbReference>
<comment type="similarity">
    <text evidence="2">Belongs to the FKBP-type PPIase family. Tig subfamily.</text>
</comment>
<dbReference type="EMBL" id="SPHZ02000006">
    <property type="protein sequence ID" value="KAF0914070.1"/>
    <property type="molecule type" value="Genomic_DNA"/>
</dbReference>
<evidence type="ECO:0000313" key="9">
    <source>
        <dbReference type="EMBL" id="KAF0914070.1"/>
    </source>
</evidence>
<evidence type="ECO:0000256" key="1">
    <source>
        <dbReference type="ARBA" id="ARBA00000971"/>
    </source>
</evidence>
<keyword evidence="4" id="KW-0697">Rotamase</keyword>
<dbReference type="InterPro" id="IPR036611">
    <property type="entry name" value="Trigger_fac_ribosome-bd_sf"/>
</dbReference>
<dbReference type="InterPro" id="IPR005215">
    <property type="entry name" value="Trig_fac"/>
</dbReference>
<evidence type="ECO:0000256" key="4">
    <source>
        <dbReference type="ARBA" id="ARBA00023110"/>
    </source>
</evidence>
<dbReference type="FunFam" id="3.30.70.1050:FF:000004">
    <property type="entry name" value="Trigger factor"/>
    <property type="match status" value="1"/>
</dbReference>
<name>A0A6G1DNJ2_9ORYZ</name>
<dbReference type="GO" id="GO:0051083">
    <property type="term" value="P:'de novo' cotranslational protein folding"/>
    <property type="evidence" value="ECO:0007669"/>
    <property type="project" value="TreeGrafter"/>
</dbReference>
<dbReference type="EC" id="5.2.1.8" evidence="3"/>
<accession>A0A6G1DNJ2</accession>
<comment type="caution">
    <text evidence="9">The sequence shown here is derived from an EMBL/GenBank/DDBJ whole genome shotgun (WGS) entry which is preliminary data.</text>
</comment>
<dbReference type="OrthoDB" id="1881930at2759"/>
<protein>
    <recommendedName>
        <fullName evidence="3">peptidylprolyl isomerase</fullName>
        <ecNumber evidence="3">5.2.1.8</ecNumber>
    </recommendedName>
</protein>
<dbReference type="PANTHER" id="PTHR30560">
    <property type="entry name" value="TRIGGER FACTOR CHAPERONE AND PEPTIDYL-PROLYL CIS/TRANS ISOMERASE"/>
    <property type="match status" value="1"/>
</dbReference>